<gene>
    <name evidence="2" type="ORF">JOF46_002443</name>
</gene>
<organism evidence="2 3">
    <name type="scientific">Paeniglutamicibacter psychrophenolicus</name>
    <dbReference type="NCBI Taxonomy" id="257454"/>
    <lineage>
        <taxon>Bacteria</taxon>
        <taxon>Bacillati</taxon>
        <taxon>Actinomycetota</taxon>
        <taxon>Actinomycetes</taxon>
        <taxon>Micrococcales</taxon>
        <taxon>Micrococcaceae</taxon>
        <taxon>Paeniglutamicibacter</taxon>
    </lineage>
</organism>
<comment type="caution">
    <text evidence="2">The sequence shown here is derived from an EMBL/GenBank/DDBJ whole genome shotgun (WGS) entry which is preliminary data.</text>
</comment>
<dbReference type="RefSeq" id="WP_209907540.1">
    <property type="nucleotide sequence ID" value="NZ_BAAAMI010000017.1"/>
</dbReference>
<feature type="domain" description="YegS/DAGK C-terminal" evidence="1">
    <location>
        <begin position="9"/>
        <end position="59"/>
    </location>
</feature>
<dbReference type="SUPFAM" id="SSF111331">
    <property type="entry name" value="NAD kinase/diacylglycerol kinase-like"/>
    <property type="match status" value="1"/>
</dbReference>
<dbReference type="Pfam" id="PF19279">
    <property type="entry name" value="YegS_C"/>
    <property type="match status" value="1"/>
</dbReference>
<dbReference type="InterPro" id="IPR045540">
    <property type="entry name" value="YegS/DAGK_C"/>
</dbReference>
<keyword evidence="3" id="KW-1185">Reference proteome</keyword>
<dbReference type="EMBL" id="JAGIOE010000001">
    <property type="protein sequence ID" value="MBP2374531.1"/>
    <property type="molecule type" value="Genomic_DNA"/>
</dbReference>
<name>A0ABS4WER9_9MICC</name>
<reference evidence="2 3" key="1">
    <citation type="submission" date="2021-03" db="EMBL/GenBank/DDBJ databases">
        <title>Sequencing the genomes of 1000 actinobacteria strains.</title>
        <authorList>
            <person name="Klenk H.-P."/>
        </authorList>
    </citation>
    <scope>NUCLEOTIDE SEQUENCE [LARGE SCALE GENOMIC DNA]</scope>
    <source>
        <strain evidence="2 3">DSM 15454</strain>
    </source>
</reference>
<protein>
    <submittedName>
        <fullName evidence="2">Diacylglycerol kinase family enzyme</fullName>
    </submittedName>
</protein>
<sequence>MALAFLGSFRGTHLRQPKVSFSRGSEITPSASKPLNIHADGHMVGPQSATIGIVPAAVKPLQPEDPPAFE</sequence>
<proteinExistence type="predicted"/>
<keyword evidence="2" id="KW-0418">Kinase</keyword>
<dbReference type="Gene3D" id="2.60.200.40">
    <property type="match status" value="1"/>
</dbReference>
<dbReference type="Proteomes" id="UP000766570">
    <property type="component" value="Unassembled WGS sequence"/>
</dbReference>
<keyword evidence="2" id="KW-0808">Transferase</keyword>
<dbReference type="GO" id="GO:0016301">
    <property type="term" value="F:kinase activity"/>
    <property type="evidence" value="ECO:0007669"/>
    <property type="project" value="UniProtKB-KW"/>
</dbReference>
<evidence type="ECO:0000313" key="2">
    <source>
        <dbReference type="EMBL" id="MBP2374531.1"/>
    </source>
</evidence>
<evidence type="ECO:0000259" key="1">
    <source>
        <dbReference type="Pfam" id="PF19279"/>
    </source>
</evidence>
<evidence type="ECO:0000313" key="3">
    <source>
        <dbReference type="Proteomes" id="UP000766570"/>
    </source>
</evidence>
<accession>A0ABS4WER9</accession>
<dbReference type="InterPro" id="IPR016064">
    <property type="entry name" value="NAD/diacylglycerol_kinase_sf"/>
</dbReference>